<proteinExistence type="predicted"/>
<keyword evidence="4" id="KW-1185">Reference proteome</keyword>
<dbReference type="Pfam" id="PF20151">
    <property type="entry name" value="DUF6533"/>
    <property type="match status" value="1"/>
</dbReference>
<name>A0A2H3JM86_WOLCO</name>
<keyword evidence="1" id="KW-0472">Membrane</keyword>
<dbReference type="Proteomes" id="UP000218811">
    <property type="component" value="Unassembled WGS sequence"/>
</dbReference>
<feature type="non-terminal residue" evidence="3">
    <location>
        <position position="264"/>
    </location>
</feature>
<accession>A0A2H3JM86</accession>
<feature type="transmembrane region" description="Helical" evidence="1">
    <location>
        <begin position="93"/>
        <end position="113"/>
    </location>
</feature>
<dbReference type="OrthoDB" id="2804471at2759"/>
<sequence length="264" mass="29025">MIYEHVLNMDLEVRCVWQYRLSATSLLLFVNRYILLALGILYALEALGPLLPISLNCAALNITGATLELSLVAFGAAFSALRVFALTRRRWHITLVVLLTGLVPIGTNIYGYLSWSYMTRMIGNADICLGSGHISFEAHFKVMLATRICASVSDLVPIAITWLHTFSWSSHTAGVLKTGPFSTLLLRDGTVYFLILLFLNVLEIISSFSSGGGGTNFREYVTTFISPLTGILISRFIFNLRQLTGDGVNDTCATSHPTTSSARF</sequence>
<evidence type="ECO:0000256" key="1">
    <source>
        <dbReference type="SAM" id="Phobius"/>
    </source>
</evidence>
<protein>
    <recommendedName>
        <fullName evidence="2">DUF6533 domain-containing protein</fullName>
    </recommendedName>
</protein>
<keyword evidence="1" id="KW-0812">Transmembrane</keyword>
<feature type="transmembrane region" description="Helical" evidence="1">
    <location>
        <begin position="50"/>
        <end position="81"/>
    </location>
</feature>
<dbReference type="InterPro" id="IPR045340">
    <property type="entry name" value="DUF6533"/>
</dbReference>
<dbReference type="AlphaFoldDB" id="A0A2H3JM86"/>
<evidence type="ECO:0000313" key="4">
    <source>
        <dbReference type="Proteomes" id="UP000218811"/>
    </source>
</evidence>
<gene>
    <name evidence="3" type="ORF">WOLCODRAFT_102920</name>
</gene>
<dbReference type="OMA" id="MLATRIC"/>
<evidence type="ECO:0000313" key="3">
    <source>
        <dbReference type="EMBL" id="PCH42991.1"/>
    </source>
</evidence>
<feature type="transmembrane region" description="Helical" evidence="1">
    <location>
        <begin position="190"/>
        <end position="208"/>
    </location>
</feature>
<organism evidence="3 4">
    <name type="scientific">Wolfiporia cocos (strain MD-104)</name>
    <name type="common">Brown rot fungus</name>
    <dbReference type="NCBI Taxonomy" id="742152"/>
    <lineage>
        <taxon>Eukaryota</taxon>
        <taxon>Fungi</taxon>
        <taxon>Dikarya</taxon>
        <taxon>Basidiomycota</taxon>
        <taxon>Agaricomycotina</taxon>
        <taxon>Agaricomycetes</taxon>
        <taxon>Polyporales</taxon>
        <taxon>Phaeolaceae</taxon>
        <taxon>Wolfiporia</taxon>
    </lineage>
</organism>
<reference evidence="3 4" key="1">
    <citation type="journal article" date="2012" name="Science">
        <title>The Paleozoic origin of enzymatic lignin decomposition reconstructed from 31 fungal genomes.</title>
        <authorList>
            <person name="Floudas D."/>
            <person name="Binder M."/>
            <person name="Riley R."/>
            <person name="Barry K."/>
            <person name="Blanchette R.A."/>
            <person name="Henrissat B."/>
            <person name="Martinez A.T."/>
            <person name="Otillar R."/>
            <person name="Spatafora J.W."/>
            <person name="Yadav J.S."/>
            <person name="Aerts A."/>
            <person name="Benoit I."/>
            <person name="Boyd A."/>
            <person name="Carlson A."/>
            <person name="Copeland A."/>
            <person name="Coutinho P.M."/>
            <person name="de Vries R.P."/>
            <person name="Ferreira P."/>
            <person name="Findley K."/>
            <person name="Foster B."/>
            <person name="Gaskell J."/>
            <person name="Glotzer D."/>
            <person name="Gorecki P."/>
            <person name="Heitman J."/>
            <person name="Hesse C."/>
            <person name="Hori C."/>
            <person name="Igarashi K."/>
            <person name="Jurgens J.A."/>
            <person name="Kallen N."/>
            <person name="Kersten P."/>
            <person name="Kohler A."/>
            <person name="Kuees U."/>
            <person name="Kumar T.K.A."/>
            <person name="Kuo A."/>
            <person name="LaButti K."/>
            <person name="Larrondo L.F."/>
            <person name="Lindquist E."/>
            <person name="Ling A."/>
            <person name="Lombard V."/>
            <person name="Lucas S."/>
            <person name="Lundell T."/>
            <person name="Martin R."/>
            <person name="McLaughlin D.J."/>
            <person name="Morgenstern I."/>
            <person name="Morin E."/>
            <person name="Murat C."/>
            <person name="Nagy L.G."/>
            <person name="Nolan M."/>
            <person name="Ohm R.A."/>
            <person name="Patyshakuliyeva A."/>
            <person name="Rokas A."/>
            <person name="Ruiz-Duenas F.J."/>
            <person name="Sabat G."/>
            <person name="Salamov A."/>
            <person name="Samejima M."/>
            <person name="Schmutz J."/>
            <person name="Slot J.C."/>
            <person name="St John F."/>
            <person name="Stenlid J."/>
            <person name="Sun H."/>
            <person name="Sun S."/>
            <person name="Syed K."/>
            <person name="Tsang A."/>
            <person name="Wiebenga A."/>
            <person name="Young D."/>
            <person name="Pisabarro A."/>
            <person name="Eastwood D.C."/>
            <person name="Martin F."/>
            <person name="Cullen D."/>
            <person name="Grigoriev I.V."/>
            <person name="Hibbett D.S."/>
        </authorList>
    </citation>
    <scope>NUCLEOTIDE SEQUENCE [LARGE SCALE GENOMIC DNA]</scope>
    <source>
        <strain evidence="3 4">MD-104</strain>
    </source>
</reference>
<feature type="transmembrane region" description="Helical" evidence="1">
    <location>
        <begin position="220"/>
        <end position="238"/>
    </location>
</feature>
<feature type="transmembrane region" description="Helical" evidence="1">
    <location>
        <begin position="21"/>
        <end position="44"/>
    </location>
</feature>
<feature type="domain" description="DUF6533" evidence="2">
    <location>
        <begin position="1"/>
        <end position="36"/>
    </location>
</feature>
<dbReference type="EMBL" id="KB468135">
    <property type="protein sequence ID" value="PCH42991.1"/>
    <property type="molecule type" value="Genomic_DNA"/>
</dbReference>
<keyword evidence="1" id="KW-1133">Transmembrane helix</keyword>
<evidence type="ECO:0000259" key="2">
    <source>
        <dbReference type="Pfam" id="PF20151"/>
    </source>
</evidence>